<dbReference type="GO" id="GO:0020037">
    <property type="term" value="F:heme binding"/>
    <property type="evidence" value="ECO:0007669"/>
    <property type="project" value="InterPro"/>
</dbReference>
<name>A0A0C5CGU7_CNAME</name>
<evidence type="ECO:0000256" key="2">
    <source>
        <dbReference type="ARBA" id="ARBA00010617"/>
    </source>
</evidence>
<evidence type="ECO:0000256" key="8">
    <source>
        <dbReference type="PIRSR" id="PIRSR602401-1"/>
    </source>
</evidence>
<sequence length="580" mass="66324">MILNRLRHVRTHANYPFVYNQSRFHTLDATRYQIATQQQETSVPTKEESSPLKNVGRAPSNNRLLGEIFPTTRVMPMVLSRKDSIVLSFDDVPGPKTLKYLSNVRQYLSQIGTQLTAGILTVGLNIGTFINNKKPTKSLSLLFDEYGPVVRFVSPVGGDIVLINHPDHIQKVYTMEGDAPVRSTLDSLEKYRVEHRHHAYGGLYSVHGQEWTRQREKLVNPLHCAVGLHLHGLNDVSENFTQKVYNMRNHQDEVPKDLYKEIHKWAFDCIGLIVFSKRFTMLDTELVYSQCDMSWLYHSLEKATDAIIKCESGLHMWKLFTTPAWLSLVKYCDSLDNLIGKHVMEAEQAISFSAKTLDGNTTPDSLINAMLLGDEKMNAEDVATVIMDMLLIGVNTITSSMSFLLYHLAKYQRTQKLLYDEVGKLIVDLKDINSIKEKTPYLQACIKENLRLVPPIPVLTRILPKNIILDRYNIPRGTLIIMSTQDAALKESNFEDATTFKPERWLKPNTKEYHSFASIPFGHGSRKCLGQNIAETMMTLLTVQLVQKYMLEYHYGDIEPTRTFIAKPNRALKIRFIDRT</sequence>
<protein>
    <submittedName>
        <fullName evidence="11">Cytochrome P450 monooxygenase CYP339A1</fullName>
    </submittedName>
</protein>
<keyword evidence="6 8" id="KW-0408">Iron</keyword>
<evidence type="ECO:0000256" key="10">
    <source>
        <dbReference type="SAM" id="MobiDB-lite"/>
    </source>
</evidence>
<evidence type="ECO:0000256" key="4">
    <source>
        <dbReference type="ARBA" id="ARBA00022723"/>
    </source>
</evidence>
<evidence type="ECO:0000256" key="7">
    <source>
        <dbReference type="ARBA" id="ARBA00023033"/>
    </source>
</evidence>
<comment type="cofactor">
    <cofactor evidence="1 8">
        <name>heme</name>
        <dbReference type="ChEBI" id="CHEBI:30413"/>
    </cofactor>
</comment>
<dbReference type="GO" id="GO:0004497">
    <property type="term" value="F:monooxygenase activity"/>
    <property type="evidence" value="ECO:0007669"/>
    <property type="project" value="UniProtKB-KW"/>
</dbReference>
<keyword evidence="4 8" id="KW-0479">Metal-binding</keyword>
<dbReference type="PANTHER" id="PTHR24279:SF120">
    <property type="entry name" value="CYTOCHROME P450"/>
    <property type="match status" value="1"/>
</dbReference>
<dbReference type="Pfam" id="PF00067">
    <property type="entry name" value="p450"/>
    <property type="match status" value="1"/>
</dbReference>
<accession>A0A0C5CGU7</accession>
<dbReference type="PRINTS" id="PR00385">
    <property type="entry name" value="P450"/>
</dbReference>
<dbReference type="AlphaFoldDB" id="A0A0C5CGU7"/>
<dbReference type="PRINTS" id="PR00463">
    <property type="entry name" value="EP450I"/>
</dbReference>
<evidence type="ECO:0000256" key="1">
    <source>
        <dbReference type="ARBA" id="ARBA00001971"/>
    </source>
</evidence>
<dbReference type="PROSITE" id="PS00086">
    <property type="entry name" value="CYTOCHROME_P450"/>
    <property type="match status" value="1"/>
</dbReference>
<dbReference type="CDD" id="cd11054">
    <property type="entry name" value="CYP24A1-like"/>
    <property type="match status" value="1"/>
</dbReference>
<keyword evidence="7 9" id="KW-0503">Monooxygenase</keyword>
<dbReference type="PANTHER" id="PTHR24279">
    <property type="entry name" value="CYTOCHROME P450"/>
    <property type="match status" value="1"/>
</dbReference>
<proteinExistence type="evidence at transcript level"/>
<dbReference type="Gene3D" id="1.10.630.10">
    <property type="entry name" value="Cytochrome P450"/>
    <property type="match status" value="1"/>
</dbReference>
<organism evidence="11">
    <name type="scientific">Cnaphalocrocis medinalis</name>
    <name type="common">Rice leaffolder moth</name>
    <dbReference type="NCBI Taxonomy" id="437488"/>
    <lineage>
        <taxon>Eukaryota</taxon>
        <taxon>Metazoa</taxon>
        <taxon>Ecdysozoa</taxon>
        <taxon>Arthropoda</taxon>
        <taxon>Hexapoda</taxon>
        <taxon>Insecta</taxon>
        <taxon>Pterygota</taxon>
        <taxon>Neoptera</taxon>
        <taxon>Endopterygota</taxon>
        <taxon>Lepidoptera</taxon>
        <taxon>Glossata</taxon>
        <taxon>Ditrysia</taxon>
        <taxon>Pyraloidea</taxon>
        <taxon>Crambidae</taxon>
        <taxon>Pyraustinae</taxon>
        <taxon>Cnaphalocrocis</taxon>
    </lineage>
</organism>
<dbReference type="SUPFAM" id="SSF48264">
    <property type="entry name" value="Cytochrome P450"/>
    <property type="match status" value="1"/>
</dbReference>
<evidence type="ECO:0000256" key="3">
    <source>
        <dbReference type="ARBA" id="ARBA00022617"/>
    </source>
</evidence>
<dbReference type="InterPro" id="IPR036396">
    <property type="entry name" value="Cyt_P450_sf"/>
</dbReference>
<comment type="similarity">
    <text evidence="2 9">Belongs to the cytochrome P450 family.</text>
</comment>
<keyword evidence="3 8" id="KW-0349">Heme</keyword>
<reference evidence="11" key="1">
    <citation type="submission" date="2014-10" db="EMBL/GenBank/DDBJ databases">
        <title>Identification of cytochrome P450 monooxygenase genes in the rice leaffolder, Cnaphalocrocis medinalis.</title>
        <authorList>
            <person name="Liu S."/>
        </authorList>
    </citation>
    <scope>NUCLEOTIDE SEQUENCE</scope>
    <source>
        <strain evidence="11">HF</strain>
    </source>
</reference>
<dbReference type="EMBL" id="KP001117">
    <property type="protein sequence ID" value="AJN91162.1"/>
    <property type="molecule type" value="mRNA"/>
</dbReference>
<evidence type="ECO:0000313" key="11">
    <source>
        <dbReference type="EMBL" id="AJN91162.1"/>
    </source>
</evidence>
<dbReference type="InterPro" id="IPR050479">
    <property type="entry name" value="CYP11_CYP27_families"/>
</dbReference>
<feature type="region of interest" description="Disordered" evidence="10">
    <location>
        <begin position="36"/>
        <end position="57"/>
    </location>
</feature>
<dbReference type="InterPro" id="IPR002401">
    <property type="entry name" value="Cyt_P450_E_grp-I"/>
</dbReference>
<dbReference type="GO" id="GO:0016705">
    <property type="term" value="F:oxidoreductase activity, acting on paired donors, with incorporation or reduction of molecular oxygen"/>
    <property type="evidence" value="ECO:0007669"/>
    <property type="project" value="InterPro"/>
</dbReference>
<dbReference type="GO" id="GO:0005506">
    <property type="term" value="F:iron ion binding"/>
    <property type="evidence" value="ECO:0007669"/>
    <property type="project" value="InterPro"/>
</dbReference>
<evidence type="ECO:0000256" key="6">
    <source>
        <dbReference type="ARBA" id="ARBA00023004"/>
    </source>
</evidence>
<dbReference type="InterPro" id="IPR017972">
    <property type="entry name" value="Cyt_P450_CS"/>
</dbReference>
<evidence type="ECO:0000256" key="5">
    <source>
        <dbReference type="ARBA" id="ARBA00023002"/>
    </source>
</evidence>
<evidence type="ECO:0000256" key="9">
    <source>
        <dbReference type="RuleBase" id="RU000461"/>
    </source>
</evidence>
<keyword evidence="5 9" id="KW-0560">Oxidoreductase</keyword>
<dbReference type="InterPro" id="IPR001128">
    <property type="entry name" value="Cyt_P450"/>
</dbReference>
<feature type="binding site" description="axial binding residue" evidence="8">
    <location>
        <position position="528"/>
    </location>
    <ligand>
        <name>heme</name>
        <dbReference type="ChEBI" id="CHEBI:30413"/>
    </ligand>
    <ligandPart>
        <name>Fe</name>
        <dbReference type="ChEBI" id="CHEBI:18248"/>
    </ligandPart>
</feature>